<evidence type="ECO:0000259" key="3">
    <source>
        <dbReference type="Pfam" id="PF13476"/>
    </source>
</evidence>
<organism evidence="4 5">
    <name type="scientific">Salinimonas iocasae</name>
    <dbReference type="NCBI Taxonomy" id="2572577"/>
    <lineage>
        <taxon>Bacteria</taxon>
        <taxon>Pseudomonadati</taxon>
        <taxon>Pseudomonadota</taxon>
        <taxon>Gammaproteobacteria</taxon>
        <taxon>Alteromonadales</taxon>
        <taxon>Alteromonadaceae</taxon>
        <taxon>Alteromonas/Salinimonas group</taxon>
        <taxon>Salinimonas</taxon>
    </lineage>
</organism>
<evidence type="ECO:0000313" key="4">
    <source>
        <dbReference type="EMBL" id="QCZ93187.1"/>
    </source>
</evidence>
<evidence type="ECO:0000256" key="1">
    <source>
        <dbReference type="SAM" id="Coils"/>
    </source>
</evidence>
<dbReference type="RefSeq" id="WP_139755934.1">
    <property type="nucleotide sequence ID" value="NZ_CP039852.1"/>
</dbReference>
<dbReference type="SUPFAM" id="SSF52540">
    <property type="entry name" value="P-loop containing nucleoside triphosphate hydrolases"/>
    <property type="match status" value="1"/>
</dbReference>
<dbReference type="AlphaFoldDB" id="A0A5B7YBS7"/>
<feature type="region of interest" description="Disordered" evidence="2">
    <location>
        <begin position="602"/>
        <end position="621"/>
    </location>
</feature>
<dbReference type="PANTHER" id="PTHR32114">
    <property type="entry name" value="ABC TRANSPORTER ABCH.3"/>
    <property type="match status" value="1"/>
</dbReference>
<reference evidence="4 5" key="1">
    <citation type="submission" date="2019-04" db="EMBL/GenBank/DDBJ databases">
        <title>Salinimonas iocasae sp. nov., a halophilic bacterium isolated from the outer tube casing of tubeworms in Okinawa Trough.</title>
        <authorList>
            <person name="Zhang H."/>
            <person name="Wang H."/>
            <person name="Li C."/>
        </authorList>
    </citation>
    <scope>NUCLEOTIDE SEQUENCE [LARGE SCALE GENOMIC DNA]</scope>
    <source>
        <strain evidence="4 5">KX18D6</strain>
    </source>
</reference>
<feature type="compositionally biased region" description="Basic and acidic residues" evidence="2">
    <location>
        <begin position="727"/>
        <end position="744"/>
    </location>
</feature>
<feature type="region of interest" description="Disordered" evidence="2">
    <location>
        <begin position="279"/>
        <end position="314"/>
    </location>
</feature>
<evidence type="ECO:0000313" key="5">
    <source>
        <dbReference type="Proteomes" id="UP000304912"/>
    </source>
</evidence>
<feature type="compositionally biased region" description="Basic and acidic residues" evidence="2">
    <location>
        <begin position="279"/>
        <end position="293"/>
    </location>
</feature>
<dbReference type="GO" id="GO:0006302">
    <property type="term" value="P:double-strand break repair"/>
    <property type="evidence" value="ECO:0007669"/>
    <property type="project" value="InterPro"/>
</dbReference>
<dbReference type="GO" id="GO:0004527">
    <property type="term" value="F:exonuclease activity"/>
    <property type="evidence" value="ECO:0007669"/>
    <property type="project" value="UniProtKB-KW"/>
</dbReference>
<feature type="region of interest" description="Disordered" evidence="2">
    <location>
        <begin position="720"/>
        <end position="752"/>
    </location>
</feature>
<keyword evidence="4" id="KW-0269">Exonuclease</keyword>
<dbReference type="EMBL" id="CP039852">
    <property type="protein sequence ID" value="QCZ93187.1"/>
    <property type="molecule type" value="Genomic_DNA"/>
</dbReference>
<dbReference type="InterPro" id="IPR038729">
    <property type="entry name" value="Rad50/SbcC_AAA"/>
</dbReference>
<keyword evidence="4" id="KW-0378">Hydrolase</keyword>
<feature type="region of interest" description="Disordered" evidence="2">
    <location>
        <begin position="538"/>
        <end position="559"/>
    </location>
</feature>
<dbReference type="KEGG" id="salk:FBQ74_06675"/>
<accession>A0A5B7YBS7</accession>
<evidence type="ECO:0000256" key="2">
    <source>
        <dbReference type="SAM" id="MobiDB-lite"/>
    </source>
</evidence>
<sequence>MKILSLRLKNLNSLKGEWKIDFTDADFTQNGLFAITGPTGAGKTTLLDAICLALYHQTPRLGAISVSSNEIMTRGCAECLAEVEFEVKGIAYRAFWSMRRARNKPDGNLQQADVELAEVQTGKLLASQVRQKVEEVEALTGLNFGRFTKSMMLSQGDFAAFLNASEAERAELLEELTGTEIYGQISRAVHEQHSEAKNELRALKAHAEGVELLTDEEKAALTKQHTGIAAQLAQLTETLEKKSQHLQWWQNRENATAQCQRAQQDVDDAQQEIVRHHAEREQLARSEPAEKLRVRWQQHKQAKSEQASNAAELAQREQALDQAMADRNHKAKASEASQHSLSDVLKRIADEEQLITDHIIPLDEKVSSLAQQIEEKRESQTQLSTRRDANRDKIVTLEKSVAALTEQHAAGREFLEKNAQLGHLSKSLSAWQLQVQQLESAGRDIAQLQERQKSTQQSVDAAQTELSRSVHQVRMLDDDRQQALRHSEAASKNLAVHEAEHGTQAELRHRLVSLNNRWPHLHEAQHAQGQVNVLNAQRQAQDSALKDAESERATLTQQRETLSEQYRQLRQQLDDLNQLLSQEEILAEFRQKLQHNEPCPLCGSVEHDSVPSLDVSQTTDRREEARKALKATEDEGRQVRQQLDSLEHNVKQYQQQQSHLTSQIESYSERQKLALQALQVTSSSDDSNDLKPLEQQLKIDIEHCNALLAQREKLEKAVSEAATAAESARDRWQQAEDQRSRNEHAANNVSHQHKQLTETIAQLQEQLSDNEASLMQNISNAGYELETDDISAWLSKQAERLQTFETTSEKVSRLSADLTAANSELRSVQERVEEMSGQCETLEGQIAELESSRVAAITRRHELFGNKLVKEQREYWSQQRQHAEDARQHALTQWQQADNHVTELTTTVSLLSSRAQQLEQSEQQASHSWQEGLKASPFDDETQFLNALLEQETQQRLAQMKSQQDERLSRAKTVLETATQNLSQINEHDHASEWLQSDKAQVEDYIARHKVIRDELSEQKGQVSHALSSDEVKREKQHTLLHKIAAQQYYYDDLSYLHGLIGSASGDKFRKFAQGLTLDNLVYLANQQLSRLHGRYQLSRSTGEGLGLSVLDTWQGDEQRDTRTLSGGESFLVSLSLALALSDLVSHKTSIDSLFLDEGFGTLDAQTLDIALDALDNLNASGKMIGVISHIEAMKERIPTQIKVMRQSGIGTSELAARYRVEY</sequence>
<dbReference type="Proteomes" id="UP000304912">
    <property type="component" value="Chromosome"/>
</dbReference>
<feature type="domain" description="Rad50/SbcC-type AAA" evidence="3">
    <location>
        <begin position="5"/>
        <end position="240"/>
    </location>
</feature>
<dbReference type="PANTHER" id="PTHR32114:SF2">
    <property type="entry name" value="ABC TRANSPORTER ABCH.3"/>
    <property type="match status" value="1"/>
</dbReference>
<feature type="coiled-coil region" evidence="1">
    <location>
        <begin position="811"/>
        <end position="852"/>
    </location>
</feature>
<name>A0A5B7YBS7_9ALTE</name>
<dbReference type="Pfam" id="PF13558">
    <property type="entry name" value="SbcC_Walker_B"/>
    <property type="match status" value="1"/>
</dbReference>
<gene>
    <name evidence="4" type="ORF">FBQ74_06675</name>
</gene>
<dbReference type="OrthoDB" id="9795626at2"/>
<dbReference type="Gene3D" id="3.40.50.300">
    <property type="entry name" value="P-loop containing nucleotide triphosphate hydrolases"/>
    <property type="match status" value="2"/>
</dbReference>
<protein>
    <submittedName>
        <fullName evidence="4">Exonuclease SbcC</fullName>
    </submittedName>
</protein>
<dbReference type="Pfam" id="PF13476">
    <property type="entry name" value="AAA_23"/>
    <property type="match status" value="1"/>
</dbReference>
<feature type="compositionally biased region" description="Polar residues" evidence="2">
    <location>
        <begin position="454"/>
        <end position="470"/>
    </location>
</feature>
<dbReference type="GO" id="GO:0016887">
    <property type="term" value="F:ATP hydrolysis activity"/>
    <property type="evidence" value="ECO:0007669"/>
    <property type="project" value="InterPro"/>
</dbReference>
<keyword evidence="1" id="KW-0175">Coiled coil</keyword>
<feature type="region of interest" description="Disordered" evidence="2">
    <location>
        <begin position="450"/>
        <end position="472"/>
    </location>
</feature>
<dbReference type="InterPro" id="IPR027417">
    <property type="entry name" value="P-loop_NTPase"/>
</dbReference>
<keyword evidence="4" id="KW-0540">Nuclease</keyword>
<keyword evidence="5" id="KW-1185">Reference proteome</keyword>
<proteinExistence type="predicted"/>